<evidence type="ECO:0000313" key="11">
    <source>
        <dbReference type="Proteomes" id="UP000004814"/>
    </source>
</evidence>
<feature type="region of interest" description="Disordered" evidence="8">
    <location>
        <begin position="1"/>
        <end position="29"/>
    </location>
</feature>
<name>B1TBB1_9BURK</name>
<keyword evidence="4" id="KW-1003">Cell membrane</keyword>
<evidence type="ECO:0000256" key="5">
    <source>
        <dbReference type="ARBA" id="ARBA00022500"/>
    </source>
</evidence>
<dbReference type="SUPFAM" id="SSF101801">
    <property type="entry name" value="Surface presentation of antigens (SPOA)"/>
    <property type="match status" value="1"/>
</dbReference>
<evidence type="ECO:0000256" key="4">
    <source>
        <dbReference type="ARBA" id="ARBA00022475"/>
    </source>
</evidence>
<dbReference type="Proteomes" id="UP000004814">
    <property type="component" value="Unassembled WGS sequence"/>
</dbReference>
<dbReference type="InterPro" id="IPR001543">
    <property type="entry name" value="FliN-like_C"/>
</dbReference>
<evidence type="ECO:0000256" key="3">
    <source>
        <dbReference type="ARBA" id="ARBA00021897"/>
    </source>
</evidence>
<feature type="domain" description="Flagellar motor switch protein FliN-like C-terminal" evidence="9">
    <location>
        <begin position="39"/>
        <end position="108"/>
    </location>
</feature>
<keyword evidence="6" id="KW-0283">Flagellar rotation</keyword>
<dbReference type="PANTHER" id="PTHR43484">
    <property type="match status" value="1"/>
</dbReference>
<dbReference type="EMBL" id="ABLK01000215">
    <property type="protein sequence ID" value="EDT39135.1"/>
    <property type="molecule type" value="Genomic_DNA"/>
</dbReference>
<accession>B1TBB1</accession>
<dbReference type="Pfam" id="PF01052">
    <property type="entry name" value="FliMN_C"/>
    <property type="match status" value="1"/>
</dbReference>
<organism evidence="10 11">
    <name type="scientific">Burkholderia ambifaria MEX-5</name>
    <dbReference type="NCBI Taxonomy" id="396597"/>
    <lineage>
        <taxon>Bacteria</taxon>
        <taxon>Pseudomonadati</taxon>
        <taxon>Pseudomonadota</taxon>
        <taxon>Betaproteobacteria</taxon>
        <taxon>Burkholderiales</taxon>
        <taxon>Burkholderiaceae</taxon>
        <taxon>Burkholderia</taxon>
        <taxon>Burkholderia cepacia complex</taxon>
    </lineage>
</organism>
<evidence type="ECO:0000256" key="1">
    <source>
        <dbReference type="ARBA" id="ARBA00004413"/>
    </source>
</evidence>
<feature type="compositionally biased region" description="Basic and acidic residues" evidence="8">
    <location>
        <begin position="16"/>
        <end position="27"/>
    </location>
</feature>
<evidence type="ECO:0000256" key="2">
    <source>
        <dbReference type="ARBA" id="ARBA00009226"/>
    </source>
</evidence>
<reference evidence="10 11" key="1">
    <citation type="submission" date="2008-03" db="EMBL/GenBank/DDBJ databases">
        <title>Sequencing of the draft genome and assembly of Burkholderia ambifaria MEX-5.</title>
        <authorList>
            <consortium name="US DOE Joint Genome Institute (JGI-PGF)"/>
            <person name="Copeland A."/>
            <person name="Lucas S."/>
            <person name="Lapidus A."/>
            <person name="Glavina del Rio T."/>
            <person name="Dalin E."/>
            <person name="Tice H."/>
            <person name="Bruce D."/>
            <person name="Goodwin L."/>
            <person name="Pitluck S."/>
            <person name="Larimer F."/>
            <person name="Land M.L."/>
            <person name="Hauser L."/>
            <person name="Tiedje J."/>
            <person name="Richardson P."/>
        </authorList>
    </citation>
    <scope>NUCLEOTIDE SEQUENCE [LARGE SCALE GENOMIC DNA]</scope>
    <source>
        <strain evidence="10 11">MEX-5</strain>
    </source>
</reference>
<dbReference type="PANTHER" id="PTHR43484:SF1">
    <property type="entry name" value="FLAGELLAR MOTOR SWITCH PROTEIN FLIN"/>
    <property type="match status" value="1"/>
</dbReference>
<dbReference type="InterPro" id="IPR001172">
    <property type="entry name" value="FliN_T3SS_HrcQb"/>
</dbReference>
<evidence type="ECO:0000256" key="6">
    <source>
        <dbReference type="ARBA" id="ARBA00022779"/>
    </source>
</evidence>
<comment type="similarity">
    <text evidence="2">Belongs to the FliN/MopA/SpaO family.</text>
</comment>
<evidence type="ECO:0000313" key="10">
    <source>
        <dbReference type="EMBL" id="EDT39135.1"/>
    </source>
</evidence>
<evidence type="ECO:0000256" key="8">
    <source>
        <dbReference type="SAM" id="MobiDB-lite"/>
    </source>
</evidence>
<dbReference type="Gene3D" id="2.30.330.10">
    <property type="entry name" value="SpoA-like"/>
    <property type="match status" value="1"/>
</dbReference>
<sequence length="111" mass="12324">MTSHATSERSVVMRVDLPEHEPAETTEARPVAHPRLDLVGDVIVSLDVHLGSVDLAVKELMTLQSGSLVTLDRQLDDCVDVRLNERTVARAEIVAVDDRFGIRIVEIVEER</sequence>
<evidence type="ECO:0000256" key="7">
    <source>
        <dbReference type="ARBA" id="ARBA00023136"/>
    </source>
</evidence>
<dbReference type="InterPro" id="IPR036429">
    <property type="entry name" value="SpoA-like_sf"/>
</dbReference>
<comment type="subcellular location">
    <subcellularLocation>
        <location evidence="1">Cell membrane</location>
        <topology evidence="1">Peripheral membrane protein</topology>
        <orientation evidence="1">Cytoplasmic side</orientation>
    </subcellularLocation>
</comment>
<dbReference type="GO" id="GO:0071973">
    <property type="term" value="P:bacterial-type flagellum-dependent cell motility"/>
    <property type="evidence" value="ECO:0007669"/>
    <property type="project" value="InterPro"/>
</dbReference>
<proteinExistence type="inferred from homology"/>
<dbReference type="GO" id="GO:0005886">
    <property type="term" value="C:plasma membrane"/>
    <property type="evidence" value="ECO:0007669"/>
    <property type="project" value="UniProtKB-SubCell"/>
</dbReference>
<dbReference type="PATRIC" id="fig|396597.7.peg.2591"/>
<dbReference type="PRINTS" id="PR00956">
    <property type="entry name" value="FLGMOTORFLIN"/>
</dbReference>
<evidence type="ECO:0000259" key="9">
    <source>
        <dbReference type="Pfam" id="PF01052"/>
    </source>
</evidence>
<keyword evidence="7" id="KW-0472">Membrane</keyword>
<comment type="caution">
    <text evidence="10">The sequence shown here is derived from an EMBL/GenBank/DDBJ whole genome shotgun (WGS) entry which is preliminary data.</text>
</comment>
<keyword evidence="5" id="KW-0145">Chemotaxis</keyword>
<dbReference type="AlphaFoldDB" id="B1TBB1"/>
<dbReference type="InterPro" id="IPR051469">
    <property type="entry name" value="FliN/MopA/SpaO"/>
</dbReference>
<gene>
    <name evidence="10" type="ORF">BamMEX5DRAFT_5077</name>
</gene>
<dbReference type="GO" id="GO:0006935">
    <property type="term" value="P:chemotaxis"/>
    <property type="evidence" value="ECO:0007669"/>
    <property type="project" value="UniProtKB-KW"/>
</dbReference>
<protein>
    <recommendedName>
        <fullName evidence="3">Flagellar motor switch protein FliN</fullName>
    </recommendedName>
</protein>
<dbReference type="GO" id="GO:0003774">
    <property type="term" value="F:cytoskeletal motor activity"/>
    <property type="evidence" value="ECO:0007669"/>
    <property type="project" value="InterPro"/>
</dbReference>
<dbReference type="GO" id="GO:0009425">
    <property type="term" value="C:bacterial-type flagellum basal body"/>
    <property type="evidence" value="ECO:0007669"/>
    <property type="project" value="InterPro"/>
</dbReference>